<feature type="region of interest" description="Disordered" evidence="1">
    <location>
        <begin position="66"/>
        <end position="173"/>
    </location>
</feature>
<evidence type="ECO:0000313" key="2">
    <source>
        <dbReference type="EMBL" id="MDX5930016.1"/>
    </source>
</evidence>
<keyword evidence="3" id="KW-1185">Reference proteome</keyword>
<comment type="caution">
    <text evidence="2">The sequence shown here is derived from an EMBL/GenBank/DDBJ whole genome shotgun (WGS) entry which is preliminary data.</text>
</comment>
<dbReference type="Proteomes" id="UP001279553">
    <property type="component" value="Unassembled WGS sequence"/>
</dbReference>
<dbReference type="EMBL" id="JAWXYB010000018">
    <property type="protein sequence ID" value="MDX5930016.1"/>
    <property type="molecule type" value="Genomic_DNA"/>
</dbReference>
<accession>A0AAW9DMV1</accession>
<proteinExistence type="predicted"/>
<gene>
    <name evidence="2" type="ORF">SIL87_04455</name>
</gene>
<sequence length="173" mass="19237">MTQASPPREALTENFKVIFEDFRHAYEAGADHHHPAIVKFMELLFLLLDSIAASLAKAVAALSNPLAPTREQRHTPNPTPAKPRRPRTPAPRPHDSGWLDDPYPTTPIPAAPAVREPVAPVEPPAPRAHTAPQPTPIRRIIDLDHTTHFRPPKRKFAAPNPQSVTPISLRYRN</sequence>
<evidence type="ECO:0000256" key="1">
    <source>
        <dbReference type="SAM" id="MobiDB-lite"/>
    </source>
</evidence>
<organism evidence="2 3">
    <name type="scientific">Acidiphilium acidophilum</name>
    <name type="common">Thiobacillus acidophilus</name>
    <dbReference type="NCBI Taxonomy" id="76588"/>
    <lineage>
        <taxon>Bacteria</taxon>
        <taxon>Pseudomonadati</taxon>
        <taxon>Pseudomonadota</taxon>
        <taxon>Alphaproteobacteria</taxon>
        <taxon>Acetobacterales</taxon>
        <taxon>Acidocellaceae</taxon>
        <taxon>Acidiphilium</taxon>
    </lineage>
</organism>
<evidence type="ECO:0000313" key="3">
    <source>
        <dbReference type="Proteomes" id="UP001279553"/>
    </source>
</evidence>
<reference evidence="2 3" key="1">
    <citation type="submission" date="2023-11" db="EMBL/GenBank/DDBJ databases">
        <title>MicrobeMod: A computational toolkit for identifying prokaryotic methylation and restriction-modification with nanopore sequencing.</title>
        <authorList>
            <person name="Crits-Christoph A."/>
            <person name="Kang S.C."/>
            <person name="Lee H."/>
            <person name="Ostrov N."/>
        </authorList>
    </citation>
    <scope>NUCLEOTIDE SEQUENCE [LARGE SCALE GENOMIC DNA]</scope>
    <source>
        <strain evidence="2 3">DSMZ 700</strain>
    </source>
</reference>
<name>A0AAW9DMV1_ACIAO</name>
<dbReference type="AlphaFoldDB" id="A0AAW9DMV1"/>
<protein>
    <submittedName>
        <fullName evidence="2">Uncharacterized protein</fullName>
    </submittedName>
</protein>